<dbReference type="Pfam" id="PF13671">
    <property type="entry name" value="AAA_33"/>
    <property type="match status" value="1"/>
</dbReference>
<dbReference type="Proteomes" id="UP000036834">
    <property type="component" value="Unassembled WGS sequence"/>
</dbReference>
<dbReference type="Gene3D" id="3.40.50.300">
    <property type="entry name" value="P-loop containing nucleotide triphosphate hydrolases"/>
    <property type="match status" value="1"/>
</dbReference>
<dbReference type="AlphaFoldDB" id="A0A0K9YQN1"/>
<evidence type="ECO:0000313" key="1">
    <source>
        <dbReference type="EMBL" id="KNB70485.1"/>
    </source>
</evidence>
<keyword evidence="1" id="KW-0808">Transferase</keyword>
<dbReference type="SUPFAM" id="SSF52540">
    <property type="entry name" value="P-loop containing nucleoside triphosphate hydrolases"/>
    <property type="match status" value="1"/>
</dbReference>
<comment type="caution">
    <text evidence="1">The sequence shown here is derived from an EMBL/GenBank/DDBJ whole genome shotgun (WGS) entry which is preliminary data.</text>
</comment>
<name>A0A0K9YQN1_9BACL</name>
<gene>
    <name evidence="1" type="ORF">ADS79_16315</name>
</gene>
<dbReference type="GO" id="GO:0016740">
    <property type="term" value="F:transferase activity"/>
    <property type="evidence" value="ECO:0007669"/>
    <property type="project" value="UniProtKB-KW"/>
</dbReference>
<reference evidence="2" key="1">
    <citation type="submission" date="2015-07" db="EMBL/GenBank/DDBJ databases">
        <title>Genome sequencing project for genomic taxonomy and phylogenomics of Bacillus-like bacteria.</title>
        <authorList>
            <person name="Liu B."/>
            <person name="Wang J."/>
            <person name="Zhu Y."/>
            <person name="Liu G."/>
            <person name="Chen Q."/>
            <person name="Chen Z."/>
            <person name="Lan J."/>
            <person name="Che J."/>
            <person name="Ge C."/>
            <person name="Shi H."/>
            <person name="Pan Z."/>
            <person name="Liu X."/>
        </authorList>
    </citation>
    <scope>NUCLEOTIDE SEQUENCE [LARGE SCALE GENOMIC DNA]</scope>
    <source>
        <strain evidence="2">DSM 9887</strain>
    </source>
</reference>
<dbReference type="STRING" id="54915.ADS79_16315"/>
<dbReference type="EMBL" id="LGIQ01000009">
    <property type="protein sequence ID" value="KNB70485.1"/>
    <property type="molecule type" value="Genomic_DNA"/>
</dbReference>
<proteinExistence type="predicted"/>
<dbReference type="PATRIC" id="fig|54915.3.peg.2305"/>
<organism evidence="1 2">
    <name type="scientific">Brevibacillus reuszeri</name>
    <dbReference type="NCBI Taxonomy" id="54915"/>
    <lineage>
        <taxon>Bacteria</taxon>
        <taxon>Bacillati</taxon>
        <taxon>Bacillota</taxon>
        <taxon>Bacilli</taxon>
        <taxon>Bacillales</taxon>
        <taxon>Paenibacillaceae</taxon>
        <taxon>Brevibacillus</taxon>
    </lineage>
</organism>
<dbReference type="InterPro" id="IPR027417">
    <property type="entry name" value="P-loop_NTPase"/>
</dbReference>
<accession>A0A0K9YQN1</accession>
<sequence>MALLTQEKRGIFVITGVMASGKSTVAQLLAEKFDKGVHLRGDTFRRMIVSGREEMLPDSEGEAVNQLRLRHQITATAADAYFEAGFNVVIQDVIMGSMLQETVAFLRNRPLYVVVLTPNQEVIASREAARPKSGYGLWTVAELDRRLREETPKIGMWLDSSDLSAGETVEQIWQKAWSEASV</sequence>
<protein>
    <submittedName>
        <fullName evidence="1">Phosphotransferase</fullName>
    </submittedName>
</protein>
<evidence type="ECO:0000313" key="2">
    <source>
        <dbReference type="Proteomes" id="UP000036834"/>
    </source>
</evidence>